<dbReference type="EMBL" id="JBAMMX010000003">
    <property type="protein sequence ID" value="KAK6943417.1"/>
    <property type="molecule type" value="Genomic_DNA"/>
</dbReference>
<organism evidence="11 12">
    <name type="scientific">Dillenia turbinata</name>
    <dbReference type="NCBI Taxonomy" id="194707"/>
    <lineage>
        <taxon>Eukaryota</taxon>
        <taxon>Viridiplantae</taxon>
        <taxon>Streptophyta</taxon>
        <taxon>Embryophyta</taxon>
        <taxon>Tracheophyta</taxon>
        <taxon>Spermatophyta</taxon>
        <taxon>Magnoliopsida</taxon>
        <taxon>eudicotyledons</taxon>
        <taxon>Gunneridae</taxon>
        <taxon>Pentapetalae</taxon>
        <taxon>Dilleniales</taxon>
        <taxon>Dilleniaceae</taxon>
        <taxon>Dillenia</taxon>
    </lineage>
</organism>
<sequence length="204" mass="22311">MSNPKDNNSKKPAGDHQPEPKAPLHAADPENPSNPAAEGGGGVGEIIKRWKREDFLKRGSLALRVVGLVFSLLSAIIMGSNKHGDWKDFDKYPDYRYLLAIAILSTFYTAGQAFRHVHELYTAREFVAPRNFAWLDFVGDQVAAYLLISSASSAVPLTNRMRDSANNSFTDASSAAICMSFLAFFALATSAIISGYKVSTQTYI</sequence>
<evidence type="ECO:0000256" key="3">
    <source>
        <dbReference type="ARBA" id="ARBA00011489"/>
    </source>
</evidence>
<keyword evidence="12" id="KW-1185">Reference proteome</keyword>
<keyword evidence="7 8" id="KW-0472">Membrane</keyword>
<evidence type="ECO:0000256" key="8">
    <source>
        <dbReference type="RuleBase" id="RU361233"/>
    </source>
</evidence>
<reference evidence="11 12" key="1">
    <citation type="submission" date="2023-12" db="EMBL/GenBank/DDBJ databases">
        <title>A high-quality genome assembly for Dillenia turbinata (Dilleniales).</title>
        <authorList>
            <person name="Chanderbali A."/>
        </authorList>
    </citation>
    <scope>NUCLEOTIDE SEQUENCE [LARGE SCALE GENOMIC DNA]</scope>
    <source>
        <strain evidence="11">LSX21</strain>
        <tissue evidence="11">Leaf</tissue>
    </source>
</reference>
<accession>A0AAN8W842</accession>
<feature type="region of interest" description="Disordered" evidence="9">
    <location>
        <begin position="1"/>
        <end position="42"/>
    </location>
</feature>
<keyword evidence="4 8" id="KW-1003">Cell membrane</keyword>
<feature type="compositionally biased region" description="Basic and acidic residues" evidence="9">
    <location>
        <begin position="7"/>
        <end position="19"/>
    </location>
</feature>
<comment type="caution">
    <text evidence="11">The sequence shown here is derived from an EMBL/GenBank/DDBJ whole genome shotgun (WGS) entry which is preliminary data.</text>
</comment>
<evidence type="ECO:0000256" key="1">
    <source>
        <dbReference type="ARBA" id="ARBA00004651"/>
    </source>
</evidence>
<keyword evidence="5 8" id="KW-0812">Transmembrane</keyword>
<evidence type="ECO:0000256" key="6">
    <source>
        <dbReference type="ARBA" id="ARBA00022989"/>
    </source>
</evidence>
<dbReference type="PANTHER" id="PTHR33573:SF57">
    <property type="entry name" value="CASP-LIKE PROTEIN 4B1"/>
    <property type="match status" value="1"/>
</dbReference>
<comment type="subunit">
    <text evidence="3 8">Homodimer and heterodimers.</text>
</comment>
<feature type="transmembrane region" description="Helical" evidence="8">
    <location>
        <begin position="132"/>
        <end position="152"/>
    </location>
</feature>
<evidence type="ECO:0000313" key="12">
    <source>
        <dbReference type="Proteomes" id="UP001370490"/>
    </source>
</evidence>
<dbReference type="Pfam" id="PF04535">
    <property type="entry name" value="CASP_dom"/>
    <property type="match status" value="1"/>
</dbReference>
<protein>
    <recommendedName>
        <fullName evidence="8">CASP-like protein</fullName>
    </recommendedName>
</protein>
<evidence type="ECO:0000313" key="11">
    <source>
        <dbReference type="EMBL" id="KAK6943417.1"/>
    </source>
</evidence>
<evidence type="ECO:0000256" key="9">
    <source>
        <dbReference type="SAM" id="MobiDB-lite"/>
    </source>
</evidence>
<evidence type="ECO:0000256" key="7">
    <source>
        <dbReference type="ARBA" id="ARBA00023136"/>
    </source>
</evidence>
<dbReference type="GO" id="GO:0005886">
    <property type="term" value="C:plasma membrane"/>
    <property type="evidence" value="ECO:0007669"/>
    <property type="project" value="UniProtKB-SubCell"/>
</dbReference>
<feature type="transmembrane region" description="Helical" evidence="8">
    <location>
        <begin position="61"/>
        <end position="80"/>
    </location>
</feature>
<dbReference type="AlphaFoldDB" id="A0AAN8W842"/>
<comment type="similarity">
    <text evidence="2 8">Belongs to the Casparian strip membrane proteins (CASP) family.</text>
</comment>
<feature type="domain" description="Casparian strip membrane protein" evidence="10">
    <location>
        <begin position="56"/>
        <end position="186"/>
    </location>
</feature>
<evidence type="ECO:0000256" key="4">
    <source>
        <dbReference type="ARBA" id="ARBA00022475"/>
    </source>
</evidence>
<evidence type="ECO:0000256" key="2">
    <source>
        <dbReference type="ARBA" id="ARBA00007651"/>
    </source>
</evidence>
<name>A0AAN8W842_9MAGN</name>
<evidence type="ECO:0000256" key="5">
    <source>
        <dbReference type="ARBA" id="ARBA00022692"/>
    </source>
</evidence>
<evidence type="ECO:0000259" key="10">
    <source>
        <dbReference type="Pfam" id="PF04535"/>
    </source>
</evidence>
<feature type="transmembrane region" description="Helical" evidence="8">
    <location>
        <begin position="95"/>
        <end position="111"/>
    </location>
</feature>
<keyword evidence="6 8" id="KW-1133">Transmembrane helix</keyword>
<comment type="subcellular location">
    <subcellularLocation>
        <location evidence="1 8">Cell membrane</location>
        <topology evidence="1 8">Multi-pass membrane protein</topology>
    </subcellularLocation>
</comment>
<feature type="transmembrane region" description="Helical" evidence="8">
    <location>
        <begin position="172"/>
        <end position="196"/>
    </location>
</feature>
<gene>
    <name evidence="11" type="ORF">RJ641_024519</name>
</gene>
<dbReference type="Proteomes" id="UP001370490">
    <property type="component" value="Unassembled WGS sequence"/>
</dbReference>
<dbReference type="InterPro" id="IPR006702">
    <property type="entry name" value="CASP_dom"/>
</dbReference>
<proteinExistence type="inferred from homology"/>
<dbReference type="PANTHER" id="PTHR33573">
    <property type="entry name" value="CASP-LIKE PROTEIN 4A4"/>
    <property type="match status" value="1"/>
</dbReference>